<evidence type="ECO:0000259" key="2">
    <source>
        <dbReference type="Pfam" id="PF07331"/>
    </source>
</evidence>
<keyword evidence="1" id="KW-1133">Transmembrane helix</keyword>
<keyword evidence="1" id="KW-0812">Transmembrane</keyword>
<dbReference type="EMBL" id="JBBMQO010000001">
    <property type="protein sequence ID" value="MEM5499973.1"/>
    <property type="molecule type" value="Genomic_DNA"/>
</dbReference>
<keyword evidence="1" id="KW-0472">Membrane</keyword>
<feature type="transmembrane region" description="Helical" evidence="1">
    <location>
        <begin position="48"/>
        <end position="65"/>
    </location>
</feature>
<dbReference type="RefSeq" id="WP_342845860.1">
    <property type="nucleotide sequence ID" value="NZ_JBBMQO010000001.1"/>
</dbReference>
<organism evidence="3 4">
    <name type="scientific">Ahrensia kielensis</name>
    <dbReference type="NCBI Taxonomy" id="76980"/>
    <lineage>
        <taxon>Bacteria</taxon>
        <taxon>Pseudomonadati</taxon>
        <taxon>Pseudomonadota</taxon>
        <taxon>Alphaproteobacteria</taxon>
        <taxon>Hyphomicrobiales</taxon>
        <taxon>Ahrensiaceae</taxon>
        <taxon>Ahrensia</taxon>
    </lineage>
</organism>
<comment type="caution">
    <text evidence="3">The sequence shown here is derived from an EMBL/GenBank/DDBJ whole genome shotgun (WGS) entry which is preliminary data.</text>
</comment>
<dbReference type="InterPro" id="IPR009936">
    <property type="entry name" value="DUF1468"/>
</dbReference>
<protein>
    <submittedName>
        <fullName evidence="3">Tripartite tricarboxylate transporter TctB family protein</fullName>
    </submittedName>
</protein>
<dbReference type="Proteomes" id="UP001477870">
    <property type="component" value="Unassembled WGS sequence"/>
</dbReference>
<feature type="transmembrane region" description="Helical" evidence="1">
    <location>
        <begin position="77"/>
        <end position="96"/>
    </location>
</feature>
<dbReference type="Pfam" id="PF07331">
    <property type="entry name" value="TctB"/>
    <property type="match status" value="1"/>
</dbReference>
<evidence type="ECO:0000313" key="3">
    <source>
        <dbReference type="EMBL" id="MEM5499973.1"/>
    </source>
</evidence>
<evidence type="ECO:0000313" key="4">
    <source>
        <dbReference type="Proteomes" id="UP001477870"/>
    </source>
</evidence>
<feature type="domain" description="DUF1468" evidence="2">
    <location>
        <begin position="12"/>
        <end position="149"/>
    </location>
</feature>
<gene>
    <name evidence="3" type="ORF">WNY59_00060</name>
</gene>
<reference evidence="3 4" key="1">
    <citation type="submission" date="2024-03" db="EMBL/GenBank/DDBJ databases">
        <title>Community enrichment and isolation of bacterial strains for fucoidan degradation.</title>
        <authorList>
            <person name="Sichert A."/>
        </authorList>
    </citation>
    <scope>NUCLEOTIDE SEQUENCE [LARGE SCALE GENOMIC DNA]</scope>
    <source>
        <strain evidence="3 4">AS62</strain>
    </source>
</reference>
<feature type="transmembrane region" description="Helical" evidence="1">
    <location>
        <begin position="125"/>
        <end position="144"/>
    </location>
</feature>
<proteinExistence type="predicted"/>
<sequence>MKTLRSREIAAASFFLALIAAGWGLTYNIDMTFSSDLETLTGPRAYPRLILAVMAVLAVFLLLRSIRLPKLSEVDELGNIVGVGLAIGLCILFIAVFEPLGYILTMPPLVFFTGLLFGKSKPLHVALYSVVIVGLVLIALRYGLNTVLPEGLLGVDGIF</sequence>
<name>A0ABU9T1F6_9HYPH</name>
<keyword evidence="4" id="KW-1185">Reference proteome</keyword>
<evidence type="ECO:0000256" key="1">
    <source>
        <dbReference type="SAM" id="Phobius"/>
    </source>
</evidence>
<accession>A0ABU9T1F6</accession>